<evidence type="ECO:0000313" key="8">
    <source>
        <dbReference type="EMBL" id="PJR03529.1"/>
    </source>
</evidence>
<dbReference type="SUPFAM" id="SSF88946">
    <property type="entry name" value="Sigma2 domain of RNA polymerase sigma factors"/>
    <property type="match status" value="1"/>
</dbReference>
<dbReference type="AlphaFoldDB" id="A0A2M9R3U6"/>
<dbReference type="InterPro" id="IPR014284">
    <property type="entry name" value="RNA_pol_sigma-70_dom"/>
</dbReference>
<dbReference type="EMBL" id="NIPO01000001">
    <property type="protein sequence ID" value="PJR03529.1"/>
    <property type="molecule type" value="Genomic_DNA"/>
</dbReference>
<dbReference type="Proteomes" id="UP000231960">
    <property type="component" value="Unassembled WGS sequence"/>
</dbReference>
<dbReference type="OrthoDB" id="9790423at2"/>
<protein>
    <submittedName>
        <fullName evidence="8">RNA polymerase subunit sigma-24</fullName>
    </submittedName>
</protein>
<evidence type="ECO:0000256" key="2">
    <source>
        <dbReference type="ARBA" id="ARBA00023015"/>
    </source>
</evidence>
<comment type="caution">
    <text evidence="8">The sequence shown here is derived from an EMBL/GenBank/DDBJ whole genome shotgun (WGS) entry which is preliminary data.</text>
</comment>
<feature type="domain" description="RNA polymerase sigma factor 70 region 4 type 2" evidence="7">
    <location>
        <begin position="134"/>
        <end position="169"/>
    </location>
</feature>
<evidence type="ECO:0000256" key="5">
    <source>
        <dbReference type="ARBA" id="ARBA00023163"/>
    </source>
</evidence>
<keyword evidence="9" id="KW-1185">Reference proteome</keyword>
<proteinExistence type="inferred from homology"/>
<evidence type="ECO:0000313" key="9">
    <source>
        <dbReference type="Proteomes" id="UP000231960"/>
    </source>
</evidence>
<comment type="similarity">
    <text evidence="1">Belongs to the sigma-70 factor family. ECF subfamily.</text>
</comment>
<evidence type="ECO:0000256" key="3">
    <source>
        <dbReference type="ARBA" id="ARBA00023082"/>
    </source>
</evidence>
<dbReference type="PANTHER" id="PTHR43133">
    <property type="entry name" value="RNA POLYMERASE ECF-TYPE SIGMA FACTO"/>
    <property type="match status" value="1"/>
</dbReference>
<dbReference type="InterPro" id="IPR013324">
    <property type="entry name" value="RNA_pol_sigma_r3/r4-like"/>
</dbReference>
<evidence type="ECO:0000256" key="1">
    <source>
        <dbReference type="ARBA" id="ARBA00010641"/>
    </source>
</evidence>
<name>A0A2M9R3U6_9FLAO</name>
<keyword evidence="2" id="KW-0805">Transcription regulation</keyword>
<feature type="domain" description="RNA polymerase sigma-70 region 2" evidence="6">
    <location>
        <begin position="26"/>
        <end position="94"/>
    </location>
</feature>
<dbReference type="GO" id="GO:0006352">
    <property type="term" value="P:DNA-templated transcription initiation"/>
    <property type="evidence" value="ECO:0007669"/>
    <property type="project" value="InterPro"/>
</dbReference>
<keyword evidence="3" id="KW-0731">Sigma factor</keyword>
<dbReference type="PANTHER" id="PTHR43133:SF8">
    <property type="entry name" value="RNA POLYMERASE SIGMA FACTOR HI_1459-RELATED"/>
    <property type="match status" value="1"/>
</dbReference>
<dbReference type="InterPro" id="IPR013325">
    <property type="entry name" value="RNA_pol_sigma_r2"/>
</dbReference>
<dbReference type="Pfam" id="PF04542">
    <property type="entry name" value="Sigma70_r2"/>
    <property type="match status" value="1"/>
</dbReference>
<evidence type="ECO:0000256" key="4">
    <source>
        <dbReference type="ARBA" id="ARBA00023125"/>
    </source>
</evidence>
<dbReference type="GO" id="GO:0003677">
    <property type="term" value="F:DNA binding"/>
    <property type="evidence" value="ECO:0007669"/>
    <property type="project" value="UniProtKB-KW"/>
</dbReference>
<dbReference type="NCBIfam" id="TIGR02937">
    <property type="entry name" value="sigma70-ECF"/>
    <property type="match status" value="1"/>
</dbReference>
<reference evidence="8 9" key="1">
    <citation type="submission" date="2017-06" db="EMBL/GenBank/DDBJ databases">
        <title>Description of Avrilella dinanensis gen. nov. sp. nov.</title>
        <authorList>
            <person name="Leyer C."/>
            <person name="Sassi M."/>
            <person name="Minet J."/>
            <person name="Kayal S."/>
            <person name="Cattoir V."/>
        </authorList>
    </citation>
    <scope>NUCLEOTIDE SEQUENCE [LARGE SCALE GENOMIC DNA]</scope>
    <source>
        <strain evidence="8 9">UR159</strain>
    </source>
</reference>
<keyword evidence="5" id="KW-0804">Transcription</keyword>
<dbReference type="Gene3D" id="1.10.10.10">
    <property type="entry name" value="Winged helix-like DNA-binding domain superfamily/Winged helix DNA-binding domain"/>
    <property type="match status" value="1"/>
</dbReference>
<sequence length="193" mass="22724">MKKNESTDAVLVRQYVHGDEQALAQLIDRHQVKIYSFIFSKVRDRDLTEDIFQDTFIKVIHTLKKGKYNEEGKFVSWVVRIAHNLIIDYYRKSNKMQMQRENEEFSIFRYMEDNSPSVEDALAQLQAKKEICGLLELLPDDQQEVVKLRIFEDLSFKEIAEQTGVSINTALGRMRYAVLNMRKILEQKTIITE</sequence>
<dbReference type="InterPro" id="IPR007627">
    <property type="entry name" value="RNA_pol_sigma70_r2"/>
</dbReference>
<dbReference type="InterPro" id="IPR013249">
    <property type="entry name" value="RNA_pol_sigma70_r4_t2"/>
</dbReference>
<dbReference type="InterPro" id="IPR039425">
    <property type="entry name" value="RNA_pol_sigma-70-like"/>
</dbReference>
<dbReference type="CDD" id="cd06171">
    <property type="entry name" value="Sigma70_r4"/>
    <property type="match status" value="1"/>
</dbReference>
<accession>A0A2M9R3U6</accession>
<dbReference type="GO" id="GO:0016987">
    <property type="term" value="F:sigma factor activity"/>
    <property type="evidence" value="ECO:0007669"/>
    <property type="project" value="UniProtKB-KW"/>
</dbReference>
<dbReference type="Gene3D" id="1.10.1740.10">
    <property type="match status" value="1"/>
</dbReference>
<dbReference type="InterPro" id="IPR036388">
    <property type="entry name" value="WH-like_DNA-bd_sf"/>
</dbReference>
<dbReference type="SUPFAM" id="SSF88659">
    <property type="entry name" value="Sigma3 and sigma4 domains of RNA polymerase sigma factors"/>
    <property type="match status" value="1"/>
</dbReference>
<organism evidence="8 9">
    <name type="scientific">Avrilella dinanensis</name>
    <dbReference type="NCBI Taxonomy" id="2008672"/>
    <lineage>
        <taxon>Bacteria</taxon>
        <taxon>Pseudomonadati</taxon>
        <taxon>Bacteroidota</taxon>
        <taxon>Flavobacteriia</taxon>
        <taxon>Flavobacteriales</taxon>
        <taxon>Flavobacteriaceae</taxon>
        <taxon>Avrilella</taxon>
    </lineage>
</organism>
<dbReference type="Pfam" id="PF08281">
    <property type="entry name" value="Sigma70_r4_2"/>
    <property type="match status" value="1"/>
</dbReference>
<evidence type="ECO:0000259" key="7">
    <source>
        <dbReference type="Pfam" id="PF08281"/>
    </source>
</evidence>
<gene>
    <name evidence="8" type="ORF">CDL10_02615</name>
</gene>
<keyword evidence="4" id="KW-0238">DNA-binding</keyword>
<dbReference type="RefSeq" id="WP_100677097.1">
    <property type="nucleotide sequence ID" value="NZ_NIPO01000001.1"/>
</dbReference>
<evidence type="ECO:0000259" key="6">
    <source>
        <dbReference type="Pfam" id="PF04542"/>
    </source>
</evidence>